<accession>A0ABX0C598</accession>
<dbReference type="CDD" id="cd00531">
    <property type="entry name" value="NTF2_like"/>
    <property type="match status" value="1"/>
</dbReference>
<dbReference type="InterPro" id="IPR032710">
    <property type="entry name" value="NTF2-like_dom_sf"/>
</dbReference>
<dbReference type="Proteomes" id="UP000470404">
    <property type="component" value="Unassembled WGS sequence"/>
</dbReference>
<dbReference type="SUPFAM" id="SSF54427">
    <property type="entry name" value="NTF2-like"/>
    <property type="match status" value="1"/>
</dbReference>
<protein>
    <submittedName>
        <fullName evidence="2">Nuclear transport factor 2 family protein</fullName>
    </submittedName>
</protein>
<organism evidence="2 3">
    <name type="scientific">Amycolatopsis rubida</name>
    <dbReference type="NCBI Taxonomy" id="112413"/>
    <lineage>
        <taxon>Bacteria</taxon>
        <taxon>Bacillati</taxon>
        <taxon>Actinomycetota</taxon>
        <taxon>Actinomycetes</taxon>
        <taxon>Pseudonocardiales</taxon>
        <taxon>Pseudonocardiaceae</taxon>
        <taxon>Amycolatopsis</taxon>
    </lineage>
</organism>
<name>A0ABX0C598_9PSEU</name>
<evidence type="ECO:0000313" key="2">
    <source>
        <dbReference type="EMBL" id="NEC62947.1"/>
    </source>
</evidence>
<sequence>MTAQSEAPVADETFHRIYAEVLQFYARTMQLLDAGRAADWAESFTEDATFAMPSRPQPVRGRDELTAVAREGAAGLAKAGEVHRHWHSMVSVEPGSDATLAVRCYAQVVATKLGGSSRLHRICVCEDVLVRGGDGRLRVRSRRVTRDDLA</sequence>
<feature type="domain" description="SnoaL-like" evidence="1">
    <location>
        <begin position="18"/>
        <end position="143"/>
    </location>
</feature>
<reference evidence="2 3" key="1">
    <citation type="submission" date="2020-01" db="EMBL/GenBank/DDBJ databases">
        <title>Insect and environment-associated Actinomycetes.</title>
        <authorList>
            <person name="Currrie C."/>
            <person name="Chevrette M."/>
            <person name="Carlson C."/>
            <person name="Stubbendieck R."/>
            <person name="Wendt-Pienkowski E."/>
        </authorList>
    </citation>
    <scope>NUCLEOTIDE SEQUENCE [LARGE SCALE GENOMIC DNA]</scope>
    <source>
        <strain evidence="2 3">SID8386</strain>
    </source>
</reference>
<dbReference type="RefSeq" id="WP_067588663.1">
    <property type="nucleotide sequence ID" value="NZ_JAAGNC010000222.1"/>
</dbReference>
<keyword evidence="3" id="KW-1185">Reference proteome</keyword>
<evidence type="ECO:0000259" key="1">
    <source>
        <dbReference type="Pfam" id="PF13577"/>
    </source>
</evidence>
<evidence type="ECO:0000313" key="3">
    <source>
        <dbReference type="Proteomes" id="UP000470404"/>
    </source>
</evidence>
<dbReference type="Pfam" id="PF13577">
    <property type="entry name" value="SnoaL_4"/>
    <property type="match status" value="1"/>
</dbReference>
<dbReference type="InterPro" id="IPR037401">
    <property type="entry name" value="SnoaL-like"/>
</dbReference>
<dbReference type="EMBL" id="JAAGNC010000222">
    <property type="protein sequence ID" value="NEC62947.1"/>
    <property type="molecule type" value="Genomic_DNA"/>
</dbReference>
<comment type="caution">
    <text evidence="2">The sequence shown here is derived from an EMBL/GenBank/DDBJ whole genome shotgun (WGS) entry which is preliminary data.</text>
</comment>
<dbReference type="Gene3D" id="3.10.450.50">
    <property type="match status" value="1"/>
</dbReference>
<proteinExistence type="predicted"/>
<gene>
    <name evidence="2" type="ORF">G3I59_47005</name>
</gene>